<evidence type="ECO:0008006" key="10">
    <source>
        <dbReference type="Google" id="ProtNLM"/>
    </source>
</evidence>
<accession>A0A9W9WG24</accession>
<gene>
    <name evidence="8" type="ORF">N7530_012661</name>
</gene>
<feature type="transmembrane region" description="Helical" evidence="7">
    <location>
        <begin position="183"/>
        <end position="205"/>
    </location>
</feature>
<dbReference type="Proteomes" id="UP001147760">
    <property type="component" value="Unassembled WGS sequence"/>
</dbReference>
<keyword evidence="4 7" id="KW-0812">Transmembrane</keyword>
<feature type="transmembrane region" description="Helical" evidence="7">
    <location>
        <begin position="251"/>
        <end position="271"/>
    </location>
</feature>
<reference evidence="8" key="2">
    <citation type="journal article" date="2023" name="IMA Fungus">
        <title>Comparative genomic study of the Penicillium genus elucidates a diverse pangenome and 15 lateral gene transfer events.</title>
        <authorList>
            <person name="Petersen C."/>
            <person name="Sorensen T."/>
            <person name="Nielsen M.R."/>
            <person name="Sondergaard T.E."/>
            <person name="Sorensen J.L."/>
            <person name="Fitzpatrick D.A."/>
            <person name="Frisvad J.C."/>
            <person name="Nielsen K.L."/>
        </authorList>
    </citation>
    <scope>NUCLEOTIDE SEQUENCE</scope>
    <source>
        <strain evidence="8">IBT 17660</strain>
    </source>
</reference>
<feature type="transmembrane region" description="Helical" evidence="7">
    <location>
        <begin position="225"/>
        <end position="246"/>
    </location>
</feature>
<evidence type="ECO:0000256" key="5">
    <source>
        <dbReference type="ARBA" id="ARBA00022989"/>
    </source>
</evidence>
<reference evidence="8" key="1">
    <citation type="submission" date="2022-12" db="EMBL/GenBank/DDBJ databases">
        <authorList>
            <person name="Petersen C."/>
        </authorList>
    </citation>
    <scope>NUCLEOTIDE SEQUENCE</scope>
    <source>
        <strain evidence="8">IBT 17660</strain>
    </source>
</reference>
<keyword evidence="9" id="KW-1185">Reference proteome</keyword>
<evidence type="ECO:0000256" key="4">
    <source>
        <dbReference type="ARBA" id="ARBA00022692"/>
    </source>
</evidence>
<dbReference type="GO" id="GO:0022857">
    <property type="term" value="F:transmembrane transporter activity"/>
    <property type="evidence" value="ECO:0007669"/>
    <property type="project" value="InterPro"/>
</dbReference>
<dbReference type="EMBL" id="JAPWDO010000009">
    <property type="protein sequence ID" value="KAJ5457387.1"/>
    <property type="molecule type" value="Genomic_DNA"/>
</dbReference>
<dbReference type="GO" id="GO:0005886">
    <property type="term" value="C:plasma membrane"/>
    <property type="evidence" value="ECO:0007669"/>
    <property type="project" value="TreeGrafter"/>
</dbReference>
<feature type="transmembrane region" description="Helical" evidence="7">
    <location>
        <begin position="58"/>
        <end position="79"/>
    </location>
</feature>
<evidence type="ECO:0000256" key="1">
    <source>
        <dbReference type="ARBA" id="ARBA00004141"/>
    </source>
</evidence>
<feature type="transmembrane region" description="Helical" evidence="7">
    <location>
        <begin position="123"/>
        <end position="148"/>
    </location>
</feature>
<proteinExistence type="inferred from homology"/>
<keyword evidence="5 7" id="KW-1133">Transmembrane helix</keyword>
<dbReference type="PANTHER" id="PTHR23501">
    <property type="entry name" value="MAJOR FACILITATOR SUPERFAMILY"/>
    <property type="match status" value="1"/>
</dbReference>
<evidence type="ECO:0000256" key="7">
    <source>
        <dbReference type="SAM" id="Phobius"/>
    </source>
</evidence>
<evidence type="ECO:0000256" key="6">
    <source>
        <dbReference type="ARBA" id="ARBA00023136"/>
    </source>
</evidence>
<comment type="similarity">
    <text evidence="2">Belongs to the major facilitator superfamily. TCR/Tet family.</text>
</comment>
<evidence type="ECO:0000256" key="2">
    <source>
        <dbReference type="ARBA" id="ARBA00007520"/>
    </source>
</evidence>
<sequence>MSLEATGRCTCIANVVIFVAGAAPNLHVVIVGRIVMGVGGAVQLDTCRVFAISDETPCLFGLLSAIWAVGLVIGGPIWSDLASNRHTTARWAFYINLPWVSVSLAVAILCLPRKYLGPDRPLVSRLMAIDPVGVAFNMAAPVLFALALEFSGPVWNWGSGASIPAWVAFGVQRAVPLHLFGRFNLLPLWIASGCAGASYAITLYYTPLFLAFASGHSAMEQTVRLLPFVTVFVAVIILVGGLLPVFGRYNLVYIVAGIATVAGAGAMAGTLSPGVSESQVLDLAAFIGVGLSCSFQHGVDVSNVINKNPRDRVDSAVMFNMAQMGGIAIALAVAGSIF</sequence>
<comment type="subcellular location">
    <subcellularLocation>
        <location evidence="1">Membrane</location>
        <topology evidence="1">Multi-pass membrane protein</topology>
    </subcellularLocation>
</comment>
<evidence type="ECO:0000313" key="8">
    <source>
        <dbReference type="EMBL" id="KAJ5457387.1"/>
    </source>
</evidence>
<dbReference type="AlphaFoldDB" id="A0A9W9WG24"/>
<feature type="transmembrane region" description="Helical" evidence="7">
    <location>
        <begin position="317"/>
        <end position="337"/>
    </location>
</feature>
<keyword evidence="6 7" id="KW-0472">Membrane</keyword>
<keyword evidence="3" id="KW-0813">Transport</keyword>
<dbReference type="Gene3D" id="1.20.1250.20">
    <property type="entry name" value="MFS general substrate transporter like domains"/>
    <property type="match status" value="1"/>
</dbReference>
<feature type="transmembrane region" description="Helical" evidence="7">
    <location>
        <begin position="91"/>
        <end position="111"/>
    </location>
</feature>
<dbReference type="SUPFAM" id="SSF103473">
    <property type="entry name" value="MFS general substrate transporter"/>
    <property type="match status" value="1"/>
</dbReference>
<name>A0A9W9WG24_9EURO</name>
<dbReference type="Pfam" id="PF07690">
    <property type="entry name" value="MFS_1"/>
    <property type="match status" value="1"/>
</dbReference>
<organism evidence="8 9">
    <name type="scientific">Penicillium desertorum</name>
    <dbReference type="NCBI Taxonomy" id="1303715"/>
    <lineage>
        <taxon>Eukaryota</taxon>
        <taxon>Fungi</taxon>
        <taxon>Dikarya</taxon>
        <taxon>Ascomycota</taxon>
        <taxon>Pezizomycotina</taxon>
        <taxon>Eurotiomycetes</taxon>
        <taxon>Eurotiomycetidae</taxon>
        <taxon>Eurotiales</taxon>
        <taxon>Aspergillaceae</taxon>
        <taxon>Penicillium</taxon>
    </lineage>
</organism>
<protein>
    <recommendedName>
        <fullName evidence="10">Major facilitator superfamily (MFS) profile domain-containing protein</fullName>
    </recommendedName>
</protein>
<dbReference type="PANTHER" id="PTHR23501:SF12">
    <property type="entry name" value="MAJOR FACILITATOR SUPERFAMILY (MFS) PROFILE DOMAIN-CONTAINING PROTEIN-RELATED"/>
    <property type="match status" value="1"/>
</dbReference>
<evidence type="ECO:0000313" key="9">
    <source>
        <dbReference type="Proteomes" id="UP001147760"/>
    </source>
</evidence>
<dbReference type="InterPro" id="IPR011701">
    <property type="entry name" value="MFS"/>
</dbReference>
<evidence type="ECO:0000256" key="3">
    <source>
        <dbReference type="ARBA" id="ARBA00022448"/>
    </source>
</evidence>
<comment type="caution">
    <text evidence="8">The sequence shown here is derived from an EMBL/GenBank/DDBJ whole genome shotgun (WGS) entry which is preliminary data.</text>
</comment>
<dbReference type="OrthoDB" id="10021397at2759"/>
<dbReference type="InterPro" id="IPR036259">
    <property type="entry name" value="MFS_trans_sf"/>
</dbReference>